<feature type="region of interest" description="Disordered" evidence="21">
    <location>
        <begin position="1002"/>
        <end position="1022"/>
    </location>
</feature>
<dbReference type="InterPro" id="IPR003152">
    <property type="entry name" value="FATC_dom"/>
</dbReference>
<evidence type="ECO:0000256" key="4">
    <source>
        <dbReference type="ARBA" id="ARBA00012513"/>
    </source>
</evidence>
<evidence type="ECO:0000256" key="19">
    <source>
        <dbReference type="ARBA" id="ARBA00047899"/>
    </source>
</evidence>
<dbReference type="Gene3D" id="3.30.1010.10">
    <property type="entry name" value="Phosphatidylinositol 3-kinase Catalytic Subunit, Chain A, domain 4"/>
    <property type="match status" value="1"/>
</dbReference>
<feature type="region of interest" description="Disordered" evidence="21">
    <location>
        <begin position="3077"/>
        <end position="3126"/>
    </location>
</feature>
<dbReference type="InterPro" id="IPR044107">
    <property type="entry name" value="PIKKc_ATM"/>
</dbReference>
<dbReference type="GO" id="GO:0005634">
    <property type="term" value="C:nucleus"/>
    <property type="evidence" value="ECO:0007669"/>
    <property type="project" value="UniProtKB-SubCell"/>
</dbReference>
<organism evidence="25 26">
    <name type="scientific">Testicularia cyperi</name>
    <dbReference type="NCBI Taxonomy" id="1882483"/>
    <lineage>
        <taxon>Eukaryota</taxon>
        <taxon>Fungi</taxon>
        <taxon>Dikarya</taxon>
        <taxon>Basidiomycota</taxon>
        <taxon>Ustilaginomycotina</taxon>
        <taxon>Ustilaginomycetes</taxon>
        <taxon>Ustilaginales</taxon>
        <taxon>Anthracoideaceae</taxon>
        <taxon>Testicularia</taxon>
    </lineage>
</organism>
<evidence type="ECO:0000256" key="11">
    <source>
        <dbReference type="ARBA" id="ARBA00022777"/>
    </source>
</evidence>
<evidence type="ECO:0000256" key="16">
    <source>
        <dbReference type="ARBA" id="ARBA00030222"/>
    </source>
</evidence>
<feature type="domain" description="FATC" evidence="24">
    <location>
        <begin position="3161"/>
        <end position="3193"/>
    </location>
</feature>
<dbReference type="EMBL" id="KZ819191">
    <property type="protein sequence ID" value="PWZ01140.1"/>
    <property type="molecule type" value="Genomic_DNA"/>
</dbReference>
<comment type="function">
    <text evidence="14">Serine/threonine protein kinase which activates checkpoint signaling upon genotoxic stresses such as ionizing radiation (IR), ultraviolet light (UV), or DNA replication stalling, thereby acting as a DNA damage sensor. Recognizes the substrate consensus sequence [ST]-Q. Phosphorylates histone H2A to form H2AS128ph (gamma-H2A) at sites of DNA damage, involved in the regulation of DNA damage response mechanism. Required for the control of telomere length and genome stability.</text>
</comment>
<feature type="domain" description="FAT" evidence="23">
    <location>
        <begin position="2036"/>
        <end position="2664"/>
    </location>
</feature>
<keyword evidence="11" id="KW-0418">Kinase</keyword>
<dbReference type="GO" id="GO:0006281">
    <property type="term" value="P:DNA repair"/>
    <property type="evidence" value="ECO:0007669"/>
    <property type="project" value="InterPro"/>
</dbReference>
<feature type="domain" description="PI3K/PI4K catalytic" evidence="22">
    <location>
        <begin position="2795"/>
        <end position="3114"/>
    </location>
</feature>
<dbReference type="PANTHER" id="PTHR37079:SF4">
    <property type="entry name" value="SERINE_THREONINE-PROTEIN KINASE ATM"/>
    <property type="match status" value="1"/>
</dbReference>
<gene>
    <name evidence="25" type="ORF">BCV70DRAFT_90358</name>
</gene>
<dbReference type="SUPFAM" id="SSF48371">
    <property type="entry name" value="ARM repeat"/>
    <property type="match status" value="1"/>
</dbReference>
<keyword evidence="13" id="KW-0539">Nucleus</keyword>
<evidence type="ECO:0000256" key="8">
    <source>
        <dbReference type="ARBA" id="ARBA00022679"/>
    </source>
</evidence>
<dbReference type="GO" id="GO:0005524">
    <property type="term" value="F:ATP binding"/>
    <property type="evidence" value="ECO:0007669"/>
    <property type="project" value="UniProtKB-KW"/>
</dbReference>
<keyword evidence="7" id="KW-0723">Serine/threonine-protein kinase</keyword>
<comment type="subcellular location">
    <subcellularLocation>
        <location evidence="1">Nucleus</location>
    </subcellularLocation>
</comment>
<dbReference type="Proteomes" id="UP000246740">
    <property type="component" value="Unassembled WGS sequence"/>
</dbReference>
<dbReference type="InterPro" id="IPR011009">
    <property type="entry name" value="Kinase-like_dom_sf"/>
</dbReference>
<evidence type="ECO:0000256" key="3">
    <source>
        <dbReference type="ARBA" id="ARBA00011370"/>
    </source>
</evidence>
<evidence type="ECO:0000256" key="13">
    <source>
        <dbReference type="ARBA" id="ARBA00023242"/>
    </source>
</evidence>
<dbReference type="Pfam" id="PF00454">
    <property type="entry name" value="PI3_PI4_kinase"/>
    <property type="match status" value="1"/>
</dbReference>
<evidence type="ECO:0000313" key="25">
    <source>
        <dbReference type="EMBL" id="PWZ01140.1"/>
    </source>
</evidence>
<evidence type="ECO:0000259" key="24">
    <source>
        <dbReference type="PROSITE" id="PS51190"/>
    </source>
</evidence>
<dbReference type="OrthoDB" id="381190at2759"/>
<evidence type="ECO:0000256" key="10">
    <source>
        <dbReference type="ARBA" id="ARBA00022763"/>
    </source>
</evidence>
<dbReference type="Pfam" id="PF02260">
    <property type="entry name" value="FATC"/>
    <property type="match status" value="1"/>
</dbReference>
<dbReference type="SMART" id="SM01342">
    <property type="entry name" value="TAN"/>
    <property type="match status" value="1"/>
</dbReference>
<proteinExistence type="inferred from homology"/>
<feature type="compositionally biased region" description="Low complexity" evidence="21">
    <location>
        <begin position="3093"/>
        <end position="3115"/>
    </location>
</feature>
<dbReference type="Pfam" id="PF11640">
    <property type="entry name" value="TAN"/>
    <property type="match status" value="1"/>
</dbReference>
<dbReference type="PROSITE" id="PS50290">
    <property type="entry name" value="PI3_4_KINASE_3"/>
    <property type="match status" value="1"/>
</dbReference>
<dbReference type="SMART" id="SM01343">
    <property type="entry name" value="FATC"/>
    <property type="match status" value="1"/>
</dbReference>
<dbReference type="InterPro" id="IPR014009">
    <property type="entry name" value="PIK_FAT"/>
</dbReference>
<evidence type="ECO:0000256" key="18">
    <source>
        <dbReference type="ARBA" id="ARBA00032467"/>
    </source>
</evidence>
<dbReference type="EC" id="2.7.11.1" evidence="4"/>
<name>A0A317XTB4_9BASI</name>
<dbReference type="GO" id="GO:0035556">
    <property type="term" value="P:intracellular signal transduction"/>
    <property type="evidence" value="ECO:0007669"/>
    <property type="project" value="UniProtKB-ARBA"/>
</dbReference>
<feature type="region of interest" description="Disordered" evidence="21">
    <location>
        <begin position="2060"/>
        <end position="2079"/>
    </location>
</feature>
<evidence type="ECO:0000256" key="6">
    <source>
        <dbReference type="ARBA" id="ARBA00020288"/>
    </source>
</evidence>
<dbReference type="InterPro" id="IPR016024">
    <property type="entry name" value="ARM-type_fold"/>
</dbReference>
<keyword evidence="26" id="KW-1185">Reference proteome</keyword>
<keyword evidence="9" id="KW-0547">Nucleotide-binding</keyword>
<evidence type="ECO:0000256" key="1">
    <source>
        <dbReference type="ARBA" id="ARBA00004123"/>
    </source>
</evidence>
<evidence type="ECO:0000256" key="9">
    <source>
        <dbReference type="ARBA" id="ARBA00022741"/>
    </source>
</evidence>
<keyword evidence="8" id="KW-0808">Transferase</keyword>
<comment type="similarity">
    <text evidence="2">Belongs to the PI3/PI4-kinase family. ATM subfamily.</text>
</comment>
<dbReference type="PROSITE" id="PS51189">
    <property type="entry name" value="FAT"/>
    <property type="match status" value="1"/>
</dbReference>
<evidence type="ECO:0000256" key="21">
    <source>
        <dbReference type="SAM" id="MobiDB-lite"/>
    </source>
</evidence>
<dbReference type="InterPro" id="IPR021668">
    <property type="entry name" value="TAN"/>
</dbReference>
<dbReference type="InterPro" id="IPR018936">
    <property type="entry name" value="PI3/4_kinase_CS"/>
</dbReference>
<dbReference type="SUPFAM" id="SSF56112">
    <property type="entry name" value="Protein kinase-like (PK-like)"/>
    <property type="match status" value="1"/>
</dbReference>
<dbReference type="PROSITE" id="PS51190">
    <property type="entry name" value="FATC"/>
    <property type="match status" value="1"/>
</dbReference>
<reference evidence="25 26" key="1">
    <citation type="journal article" date="2018" name="Mol. Biol. Evol.">
        <title>Broad Genomic Sampling Reveals a Smut Pathogenic Ancestry of the Fungal Clade Ustilaginomycotina.</title>
        <authorList>
            <person name="Kijpornyongpan T."/>
            <person name="Mondo S.J."/>
            <person name="Barry K."/>
            <person name="Sandor L."/>
            <person name="Lee J."/>
            <person name="Lipzen A."/>
            <person name="Pangilinan J."/>
            <person name="LaButti K."/>
            <person name="Hainaut M."/>
            <person name="Henrissat B."/>
            <person name="Grigoriev I.V."/>
            <person name="Spatafora J.W."/>
            <person name="Aime M.C."/>
        </authorList>
    </citation>
    <scope>NUCLEOTIDE SEQUENCE [LARGE SCALE GENOMIC DNA]</scope>
    <source>
        <strain evidence="25 26">MCA 3645</strain>
    </source>
</reference>
<evidence type="ECO:0000256" key="17">
    <source>
        <dbReference type="ARBA" id="ARBA00031460"/>
    </source>
</evidence>
<evidence type="ECO:0000256" key="2">
    <source>
        <dbReference type="ARBA" id="ARBA00010769"/>
    </source>
</evidence>
<evidence type="ECO:0000256" key="12">
    <source>
        <dbReference type="ARBA" id="ARBA00022840"/>
    </source>
</evidence>
<comment type="catalytic activity">
    <reaction evidence="19">
        <text>L-threonyl-[protein] + ATP = O-phospho-L-threonyl-[protein] + ADP + H(+)</text>
        <dbReference type="Rhea" id="RHEA:46608"/>
        <dbReference type="Rhea" id="RHEA-COMP:11060"/>
        <dbReference type="Rhea" id="RHEA-COMP:11605"/>
        <dbReference type="ChEBI" id="CHEBI:15378"/>
        <dbReference type="ChEBI" id="CHEBI:30013"/>
        <dbReference type="ChEBI" id="CHEBI:30616"/>
        <dbReference type="ChEBI" id="CHEBI:61977"/>
        <dbReference type="ChEBI" id="CHEBI:456216"/>
        <dbReference type="EC" id="2.7.11.1"/>
    </reaction>
</comment>
<dbReference type="InParanoid" id="A0A317XTB4"/>
<dbReference type="CDD" id="cd05171">
    <property type="entry name" value="PIKKc_ATM"/>
    <property type="match status" value="1"/>
</dbReference>
<evidence type="ECO:0000313" key="26">
    <source>
        <dbReference type="Proteomes" id="UP000246740"/>
    </source>
</evidence>
<dbReference type="SMART" id="SM00146">
    <property type="entry name" value="PI3Kc"/>
    <property type="match status" value="1"/>
</dbReference>
<evidence type="ECO:0000256" key="20">
    <source>
        <dbReference type="ARBA" id="ARBA00048679"/>
    </source>
</evidence>
<feature type="compositionally biased region" description="Polar residues" evidence="21">
    <location>
        <begin position="2060"/>
        <end position="2072"/>
    </location>
</feature>
<feature type="region of interest" description="Disordered" evidence="21">
    <location>
        <begin position="766"/>
        <end position="793"/>
    </location>
</feature>
<sequence length="3193" mass="352190">MAFSLQEALEQVRSEKIKDRQQGLEALEHIFSDPHNVAELDAKGDGKPWLKTFQSLFLCVLAEKANCLKKGSWKDAQPIALVRLERAAQTLRSLVEKSASLLQRKTVKALVTHILQMLEHRGALFRPVASAYVAALVTLFQHPHHVDHLDEEDWILASTISFGTILDRDLSVNIRDVQRPELHDVVSQQSPARSLSSNSSRGLSLDDAAFASCIQCLLASSTAPLLGPDGLAKALLHDFSTFLSSFTAESSAHLPMLRALLHLVETLELNATEDVIVFAIIAHDAVLSLWKTKSRPLKTLLLTYLAVVTPLLIAYTQQNPIETLSKEFASSITLKQQASQNLASIYSLLLQDSESRWGFEPMRCTSIILGGTDLNRANVHSTDDCSLFIKSSFRAGPTFADQDVVVWIKLQLQSDILTHLIKTESVTPAATSDSTLATVPPSMLATTPDLFDSHLNTVHAPRKRSASPVKSSPFKRMRLEAEGDSTSALHPRADELLGIVCSSGSSSNAHSMVRLCSLQLLVFSLLDDTHSWSDDRARSELVTASLPTLLDLVSDTHSEVASWAMIGLAAVIHLMGKEVARVGAPILSFLSLNSVQVWALASRKLASPDLTRYAAYLLGECLSSPILLEDQRSASMASLLNDFEVQGPATLYDSVCHLACSLLRYTTSSGMLNHVQPRQKICSWLVSVLGSGPTLFSSPDLASGSCLASLHDVFDLVTLVASEEAVDHLEIFSGRALLVEDEVLMLLRRRKRTHALRMFVLGSDAASGADGPSNRQQHKHSPASGPVGGTRAAGPYETAELRRIHTLLQRKLAALSQPTGSESSVHNPTDVGSIVVRPMIDTLTSVEQNVDTVRLALLALHVSVLGDSTTKSDYVDLARAASKLLQQALARSCQNDAPTRKERLLVLQELDVIAPFSLWSANSDVEIANLIAAAGQRSGLVDTPATTSLHFSRDHCSTRLQDEDKRRNQSLLAIWTKLKELSTHDAILDRVFELLRQEIGEDESDPMEAQRTAAQKDDFDDPLTTDPVATPSCSMCGSTKACHGSAVVRTVVNVAVRLIVGARRLLSADPSEPIHDDALVTALFECPAGGLSILAPVLLHAYEQGVLFLSQLDLSDVLERIGLDLLGPYRFARDPGMRIAAIRVVSCIFASECGGAKAQADVAERMLKLASFFAEQLYRPKWNAPWEIKLASVSFVAHCLKVDPTTALWQSGRQANLPANALLRTSLDDDIRVSVLGQPFVAVLFDRQDLDEKATSSLYETYRSALPSDASSPQAVFTRAVSLANVAVISSLARLEAQFHLLEIVLATGSLSGIVRRLIGGVAARLGFFDAAALFENFAGPLAWGIVTNSYDLLRLPWRVVGYQTEQICFERNFSAFACMLLAAQMQDSHQQLENLAQLTGRSQPQALEECLPFLFAFHLGSNVETEVQAQAPSATAVSQAAVAEIARLAAVEDKTQLKQAFLIMPDRIVSNLLCLCYDREPDTSSIERLDVETAYQLDELIPSSELRGLAPRIHEPSRPFFPAAAIYQSLQALEAADAKPFDPAVAFHVLQHTFHGITTAHFANDQFRLIAALRLYLAVCGDSVWKDDLNVGIVLRSIEALLPQMHLQAELRPLTISACRAACEIADMASATVPCILHWILILHHRDQEMGHTAEISSSLGSAWLLELVDRVGAVSRQALADLVLLWPYPLSQSSYSATEIAITPSDFRRTLMAYREMPISLASLERIRACLRRTSAADVRALGGSTLASLMQRLAKSDRGALHVADESQRRIVVISIIAMLSMHSEILRHDDGVSPKNFVSHDRAAVEAMLSSTPRDIWQAVQAASTLLLLQQTQLADVKRSHRAFATLRFILSVMPELVKSGQIKWPRLARKALERYRFAQAVIPPCLSSSPIRSLPMRELRELSSQFNAWIRQIATLLCSMLSSGGQEANFFSSVGEMLSEDAMAAQHFLPLLLLAFTAGDDEMQHAEHTEGHFAACRKSIGQHMTDVLQAKEADPQCWKAIVEGLLEVREWTSQNRDPDTTYYWFEVNPDLVAGRCIDCGMHTAAVLFIEHGRPTQTESDAEAQSNGAPHERRQRSDLVFKAYANVSDPDAFYGIIDGPVHELLIKRLHHEGQWHRALQYHAAEYEASSTGSRSASATATANVGHSLNMLGFNRLFHLVEASDHTISPNKHKHSELSSSSRPSAAWDLPGGHATRSGTSEGLQRVLKVLRLSGTEAHVEAELKTALESALQKFGERTVLFSGALQDAQGETLALQQLHDWRSIAQRLGVDEAISHFKGYWAQLEIPENFELAERVLTARQSVVQALRQRQQAEQIGDLMGTSTLELANLERSLLVALSVRARDHSKLQTAINATIRAQIVEAEIEDEAAIAEEELAAVLWEQQEHSSAIQLLGQIADALPTTNKSPARQRHRKAILLTTLAQWRATARSQHPREIDKTLFEPALSLTSGSVPVVASPGQKAPQQQQAEIAYRWAKFAEEHFRNSNNEEISRLQLYIARRRDEIVQNQRECERTASRTERNRLLQFQRQAEKILRQDEAHLEELEASKTLFLRRSMVMYSRSLATSDEHDDAIARLVSMWFEFADDVELNRLLESCLRPIPSHKFLQLMHQLSARLSDSSGFFPGSGPHSFQTNLGSLLLRICQDHPFHALYSIFALIKTGADTKAADQRGSKGRVSRESNAQLPSQQVLRSIAAEKIWNQVKRQAPLSKRIQAFEEACLSYVEWAEYDLTTRPDRYFQGNGSIKKGGLRMPPSGELRLSRLRNLHVPVATADLEIDVSCRYDNFTSITRYSDTFTTAGGIHLPKISECLGSDGRRYKQLFKRDDDLRQDAVMQQVFRLVNSVLRVDRRTRERELQVRTYSVIPLGPQCGLLEFVVNTMPLGEVLVAMHARYRADDLTPAQARSKIREAQPLPAAEKIDVFHDVCRLMRPAFRYFFTETQKVPREWFATRLRYTRSVSTNSIVGHILGLGDRHVSNILLDRQSGELVHIDFGVAFDQGKLLPIPELVPFRLTRDLVDGMGMHGVEGTFRRCSEETLRVLRSHQDVIKTVLEVFKHDPLFAWTSNPIKVLRAQEMETESPSNRVEPRGPTGTSRATASAGRAGGRISASSTSPAETRAPTPAPVGVGAVGGLDELVGMGTAELSADRAITSVISKLSSSLSVEYTVNDLIQQATDAGNLASIFHGWQAAL</sequence>
<dbReference type="InterPro" id="IPR000403">
    <property type="entry name" value="PI3/4_kinase_cat_dom"/>
</dbReference>
<evidence type="ECO:0000259" key="23">
    <source>
        <dbReference type="PROSITE" id="PS51189"/>
    </source>
</evidence>
<dbReference type="InterPro" id="IPR036940">
    <property type="entry name" value="PI3/4_kinase_cat_sf"/>
</dbReference>
<dbReference type="InterPro" id="IPR038980">
    <property type="entry name" value="ATM_plant"/>
</dbReference>
<evidence type="ECO:0000256" key="15">
    <source>
        <dbReference type="ARBA" id="ARBA00030020"/>
    </source>
</evidence>
<evidence type="ECO:0000256" key="7">
    <source>
        <dbReference type="ARBA" id="ARBA00022527"/>
    </source>
</evidence>
<evidence type="ECO:0000256" key="5">
    <source>
        <dbReference type="ARBA" id="ARBA00014619"/>
    </source>
</evidence>
<evidence type="ECO:0000256" key="14">
    <source>
        <dbReference type="ARBA" id="ARBA00025079"/>
    </source>
</evidence>
<dbReference type="PANTHER" id="PTHR37079">
    <property type="entry name" value="SERINE/THREONINE-PROTEIN KINASE ATM"/>
    <property type="match status" value="1"/>
</dbReference>
<keyword evidence="10" id="KW-0227">DNA damage</keyword>
<protein>
    <recommendedName>
        <fullName evidence="5">Serine/threonine-protein kinase TEL1</fullName>
        <ecNumber evidence="4">2.7.11.1</ecNumber>
    </recommendedName>
    <alternativeName>
        <fullName evidence="15">ATM homolog</fullName>
    </alternativeName>
    <alternativeName>
        <fullName evidence="17 18">DNA-damage checkpoint kinase TEL1</fullName>
    </alternativeName>
    <alternativeName>
        <fullName evidence="6">Serine/threonine-protein kinase tel1</fullName>
    </alternativeName>
    <alternativeName>
        <fullName evidence="16">Telomere length regulation protein 1</fullName>
    </alternativeName>
</protein>
<dbReference type="Gene3D" id="1.10.1070.11">
    <property type="entry name" value="Phosphatidylinositol 3-/4-kinase, catalytic domain"/>
    <property type="match status" value="1"/>
</dbReference>
<keyword evidence="12" id="KW-0067">ATP-binding</keyword>
<dbReference type="GO" id="GO:0004674">
    <property type="term" value="F:protein serine/threonine kinase activity"/>
    <property type="evidence" value="ECO:0007669"/>
    <property type="project" value="UniProtKB-KW"/>
</dbReference>
<comment type="subunit">
    <text evidence="3">Associates with DNA double-strand breaks.</text>
</comment>
<dbReference type="PROSITE" id="PS00915">
    <property type="entry name" value="PI3_4_KINASE_1"/>
    <property type="match status" value="1"/>
</dbReference>
<evidence type="ECO:0000259" key="22">
    <source>
        <dbReference type="PROSITE" id="PS50290"/>
    </source>
</evidence>
<accession>A0A317XTB4</accession>
<feature type="region of interest" description="Disordered" evidence="21">
    <location>
        <begin position="2172"/>
        <end position="2204"/>
    </location>
</feature>
<comment type="catalytic activity">
    <reaction evidence="20">
        <text>L-seryl-[protein] + ATP = O-phospho-L-seryl-[protein] + ADP + H(+)</text>
        <dbReference type="Rhea" id="RHEA:17989"/>
        <dbReference type="Rhea" id="RHEA-COMP:9863"/>
        <dbReference type="Rhea" id="RHEA-COMP:11604"/>
        <dbReference type="ChEBI" id="CHEBI:15378"/>
        <dbReference type="ChEBI" id="CHEBI:29999"/>
        <dbReference type="ChEBI" id="CHEBI:30616"/>
        <dbReference type="ChEBI" id="CHEBI:83421"/>
        <dbReference type="ChEBI" id="CHEBI:456216"/>
        <dbReference type="EC" id="2.7.11.1"/>
    </reaction>
</comment>
<dbReference type="STRING" id="1882483.A0A317XTB4"/>